<dbReference type="AlphaFoldDB" id="A0A923G1L4"/>
<reference evidence="2" key="1">
    <citation type="journal article" date="2020" name="Microorganisms">
        <title>Reliable Identification of Environmental Pseudomonas Isolates Using the rpoD Gene.</title>
        <authorList>
            <consortium name="The Broad Institute Genome Sequencing Platform"/>
            <person name="Girard L."/>
            <person name="Lood C."/>
            <person name="Rokni-Zadeh H."/>
            <person name="van Noort V."/>
            <person name="Lavigne R."/>
            <person name="De Mot R."/>
        </authorList>
    </citation>
    <scope>NUCLEOTIDE SEQUENCE</scope>
    <source>
        <strain evidence="2">SWRI10</strain>
    </source>
</reference>
<keyword evidence="1" id="KW-0472">Membrane</keyword>
<reference evidence="2" key="2">
    <citation type="submission" date="2020-07" db="EMBL/GenBank/DDBJ databases">
        <authorList>
            <person name="Lood C."/>
            <person name="Girard L."/>
        </authorList>
    </citation>
    <scope>NUCLEOTIDE SEQUENCE</scope>
    <source>
        <strain evidence="2">SWRI10</strain>
    </source>
</reference>
<evidence type="ECO:0000256" key="1">
    <source>
        <dbReference type="SAM" id="Phobius"/>
    </source>
</evidence>
<evidence type="ECO:0000313" key="3">
    <source>
        <dbReference type="EMBL" id="MBV4536894.1"/>
    </source>
</evidence>
<sequence length="74" mass="8392">MEARVARLETHVEYIRRDLDVMTADLKEVHSDLTSIKRRMAYLGGAGFVVAAIFAWVINNRFDEIVKILTKVAG</sequence>
<protein>
    <recommendedName>
        <fullName evidence="4">Hemolysin XhlA</fullName>
    </recommendedName>
</protein>
<keyword evidence="1" id="KW-0812">Transmembrane</keyword>
<gene>
    <name evidence="3" type="ORF">HU737_012950</name>
    <name evidence="2" type="ORF">HU737_11835</name>
</gene>
<organism evidence="2">
    <name type="scientific">Pseudomonas urmiensis</name>
    <dbReference type="NCBI Taxonomy" id="2745493"/>
    <lineage>
        <taxon>Bacteria</taxon>
        <taxon>Pseudomonadati</taxon>
        <taxon>Pseudomonadota</taxon>
        <taxon>Gammaproteobacteria</taxon>
        <taxon>Pseudomonadales</taxon>
        <taxon>Pseudomonadaceae</taxon>
        <taxon>Pseudomonas</taxon>
    </lineage>
</organism>
<dbReference type="EMBL" id="JABWRE010000007">
    <property type="protein sequence ID" value="MBC3441378.1"/>
    <property type="molecule type" value="Genomic_DNA"/>
</dbReference>
<evidence type="ECO:0008006" key="4">
    <source>
        <dbReference type="Google" id="ProtNLM"/>
    </source>
</evidence>
<evidence type="ECO:0000313" key="2">
    <source>
        <dbReference type="EMBL" id="MBC3441378.1"/>
    </source>
</evidence>
<proteinExistence type="predicted"/>
<comment type="caution">
    <text evidence="2">The sequence shown here is derived from an EMBL/GenBank/DDBJ whole genome shotgun (WGS) entry which is preliminary data.</text>
</comment>
<accession>A0A923G1L4</accession>
<reference evidence="3" key="3">
    <citation type="submission" date="2021-06" db="EMBL/GenBank/DDBJ databases">
        <title>Updating the genus Pseudomonas: Description of 43 new species and partition of the Pseudomonas putida group.</title>
        <authorList>
            <person name="Girard L."/>
            <person name="Lood C."/>
            <person name="Vandamme P."/>
            <person name="Rokni-Zadeh H."/>
            <person name="Van Noort V."/>
            <person name="Hofte M."/>
            <person name="Lavigne R."/>
            <person name="De Mot R."/>
        </authorList>
    </citation>
    <scope>NUCLEOTIDE SEQUENCE</scope>
    <source>
        <strain evidence="3">SWRI10</strain>
    </source>
</reference>
<name>A0A923G1L4_9PSED</name>
<dbReference type="Proteomes" id="UP000599879">
    <property type="component" value="Unassembled WGS sequence"/>
</dbReference>
<dbReference type="EMBL" id="JABWRE020000001">
    <property type="protein sequence ID" value="MBV4536894.1"/>
    <property type="molecule type" value="Genomic_DNA"/>
</dbReference>
<keyword evidence="1" id="KW-1133">Transmembrane helix</keyword>
<feature type="transmembrane region" description="Helical" evidence="1">
    <location>
        <begin position="40"/>
        <end position="58"/>
    </location>
</feature>